<reference evidence="3 4" key="1">
    <citation type="submission" date="2023-10" db="EMBL/GenBank/DDBJ databases">
        <title>Chromosome-scale genome assembly provides insights into flower coloration mechanisms of Canna indica.</title>
        <authorList>
            <person name="Li C."/>
        </authorList>
    </citation>
    <scope>NUCLEOTIDE SEQUENCE [LARGE SCALE GENOMIC DNA]</scope>
    <source>
        <tissue evidence="3">Flower</tissue>
    </source>
</reference>
<feature type="region of interest" description="Disordered" evidence="1">
    <location>
        <begin position="22"/>
        <end position="83"/>
    </location>
</feature>
<dbReference type="Proteomes" id="UP001327560">
    <property type="component" value="Chromosome 8"/>
</dbReference>
<feature type="signal peptide" evidence="2">
    <location>
        <begin position="1"/>
        <end position="26"/>
    </location>
</feature>
<protein>
    <submittedName>
        <fullName evidence="3">Transporter arsB</fullName>
    </submittedName>
</protein>
<keyword evidence="2" id="KW-0732">Signal</keyword>
<dbReference type="EMBL" id="CP136897">
    <property type="protein sequence ID" value="WOL15783.1"/>
    <property type="molecule type" value="Genomic_DNA"/>
</dbReference>
<sequence length="110" mass="12136">MLVGIVINVAILLCMFWNQISPPKDGKEQGKELEAAVTEEEVTSHTFSPVRMSHPSPLHPQLSPLNPQRTPANDVEKNMSQSNGMKRGCAPVFGMKSCLTKNELFLKGFV</sequence>
<feature type="compositionally biased region" description="Low complexity" evidence="1">
    <location>
        <begin position="53"/>
        <end position="68"/>
    </location>
</feature>
<feature type="compositionally biased region" description="Basic and acidic residues" evidence="1">
    <location>
        <begin position="24"/>
        <end position="34"/>
    </location>
</feature>
<accession>A0AAQ3KVJ4</accession>
<gene>
    <name evidence="3" type="ORF">Cni_G24564</name>
</gene>
<keyword evidence="4" id="KW-1185">Reference proteome</keyword>
<name>A0AAQ3KVJ4_9LILI</name>
<organism evidence="3 4">
    <name type="scientific">Canna indica</name>
    <name type="common">Indian-shot</name>
    <dbReference type="NCBI Taxonomy" id="4628"/>
    <lineage>
        <taxon>Eukaryota</taxon>
        <taxon>Viridiplantae</taxon>
        <taxon>Streptophyta</taxon>
        <taxon>Embryophyta</taxon>
        <taxon>Tracheophyta</taxon>
        <taxon>Spermatophyta</taxon>
        <taxon>Magnoliopsida</taxon>
        <taxon>Liliopsida</taxon>
        <taxon>Zingiberales</taxon>
        <taxon>Cannaceae</taxon>
        <taxon>Canna</taxon>
    </lineage>
</organism>
<evidence type="ECO:0000256" key="2">
    <source>
        <dbReference type="SAM" id="SignalP"/>
    </source>
</evidence>
<evidence type="ECO:0000256" key="1">
    <source>
        <dbReference type="SAM" id="MobiDB-lite"/>
    </source>
</evidence>
<evidence type="ECO:0000313" key="4">
    <source>
        <dbReference type="Proteomes" id="UP001327560"/>
    </source>
</evidence>
<dbReference type="AlphaFoldDB" id="A0AAQ3KVJ4"/>
<proteinExistence type="predicted"/>
<feature type="chain" id="PRO_5043027679" evidence="2">
    <location>
        <begin position="27"/>
        <end position="110"/>
    </location>
</feature>
<evidence type="ECO:0000313" key="3">
    <source>
        <dbReference type="EMBL" id="WOL15783.1"/>
    </source>
</evidence>